<dbReference type="InterPro" id="IPR010982">
    <property type="entry name" value="Lambda_DNA-bd_dom_sf"/>
</dbReference>
<dbReference type="CDD" id="cd01392">
    <property type="entry name" value="HTH_LacI"/>
    <property type="match status" value="1"/>
</dbReference>
<dbReference type="RefSeq" id="WP_146300231.1">
    <property type="nucleotide sequence ID" value="NZ_CP042301.2"/>
</dbReference>
<evidence type="ECO:0000256" key="3">
    <source>
        <dbReference type="ARBA" id="ARBA00023163"/>
    </source>
</evidence>
<keyword evidence="3" id="KW-0804">Transcription</keyword>
<dbReference type="PANTHER" id="PTHR30146:SF152">
    <property type="entry name" value="TRANSCRIPTIONAL REGULATORY PROTEIN"/>
    <property type="match status" value="1"/>
</dbReference>
<keyword evidence="6" id="KW-1185">Reference proteome</keyword>
<dbReference type="OrthoDB" id="7170131at2"/>
<dbReference type="GO" id="GO:0000976">
    <property type="term" value="F:transcription cis-regulatory region binding"/>
    <property type="evidence" value="ECO:0007669"/>
    <property type="project" value="TreeGrafter"/>
</dbReference>
<dbReference type="GO" id="GO:0003700">
    <property type="term" value="F:DNA-binding transcription factor activity"/>
    <property type="evidence" value="ECO:0007669"/>
    <property type="project" value="TreeGrafter"/>
</dbReference>
<dbReference type="PROSITE" id="PS50932">
    <property type="entry name" value="HTH_LACI_2"/>
    <property type="match status" value="1"/>
</dbReference>
<organism evidence="5 6">
    <name type="scientific">Nitratireductor mangrovi</name>
    <dbReference type="NCBI Taxonomy" id="2599600"/>
    <lineage>
        <taxon>Bacteria</taxon>
        <taxon>Pseudomonadati</taxon>
        <taxon>Pseudomonadota</taxon>
        <taxon>Alphaproteobacteria</taxon>
        <taxon>Hyphomicrobiales</taxon>
        <taxon>Phyllobacteriaceae</taxon>
        <taxon>Nitratireductor</taxon>
    </lineage>
</organism>
<dbReference type="InterPro" id="IPR000843">
    <property type="entry name" value="HTH_LacI"/>
</dbReference>
<name>A0A5B8L1L4_9HYPH</name>
<dbReference type="Gene3D" id="3.40.50.2300">
    <property type="match status" value="2"/>
</dbReference>
<accession>A0A5B8L1L4</accession>
<dbReference type="Proteomes" id="UP000321389">
    <property type="component" value="Chromosome"/>
</dbReference>
<protein>
    <submittedName>
        <fullName evidence="5">LacI family transcriptional regulator</fullName>
    </submittedName>
</protein>
<dbReference type="SUPFAM" id="SSF53822">
    <property type="entry name" value="Periplasmic binding protein-like I"/>
    <property type="match status" value="1"/>
</dbReference>
<evidence type="ECO:0000313" key="5">
    <source>
        <dbReference type="EMBL" id="QDZ01590.1"/>
    </source>
</evidence>
<evidence type="ECO:0000256" key="1">
    <source>
        <dbReference type="ARBA" id="ARBA00023015"/>
    </source>
</evidence>
<dbReference type="AlphaFoldDB" id="A0A5B8L1L4"/>
<dbReference type="Pfam" id="PF13407">
    <property type="entry name" value="Peripla_BP_4"/>
    <property type="match status" value="1"/>
</dbReference>
<dbReference type="SUPFAM" id="SSF47413">
    <property type="entry name" value="lambda repressor-like DNA-binding domains"/>
    <property type="match status" value="1"/>
</dbReference>
<reference evidence="5" key="1">
    <citation type="submission" date="2020-04" db="EMBL/GenBank/DDBJ databases">
        <title>Nitratireductor sp. nov. isolated from mangrove soil.</title>
        <authorList>
            <person name="Ye Y."/>
        </authorList>
    </citation>
    <scope>NUCLEOTIDE SEQUENCE</scope>
    <source>
        <strain evidence="5">SY7</strain>
    </source>
</reference>
<dbReference type="Pfam" id="PF00356">
    <property type="entry name" value="LacI"/>
    <property type="match status" value="1"/>
</dbReference>
<dbReference type="PRINTS" id="PR00036">
    <property type="entry name" value="HTHLACI"/>
</dbReference>
<dbReference type="KEGG" id="niy:FQ775_15060"/>
<feature type="domain" description="HTH lacI-type" evidence="4">
    <location>
        <begin position="4"/>
        <end position="58"/>
    </location>
</feature>
<proteinExistence type="predicted"/>
<dbReference type="InterPro" id="IPR028082">
    <property type="entry name" value="Peripla_BP_I"/>
</dbReference>
<dbReference type="CDD" id="cd06307">
    <property type="entry name" value="PBP1_sugar_binding"/>
    <property type="match status" value="1"/>
</dbReference>
<dbReference type="Gene3D" id="1.10.260.40">
    <property type="entry name" value="lambda repressor-like DNA-binding domains"/>
    <property type="match status" value="1"/>
</dbReference>
<evidence type="ECO:0000256" key="2">
    <source>
        <dbReference type="ARBA" id="ARBA00023125"/>
    </source>
</evidence>
<dbReference type="PROSITE" id="PS00356">
    <property type="entry name" value="HTH_LACI_1"/>
    <property type="match status" value="1"/>
</dbReference>
<dbReference type="EMBL" id="CP042301">
    <property type="protein sequence ID" value="QDZ01590.1"/>
    <property type="molecule type" value="Genomic_DNA"/>
</dbReference>
<dbReference type="PANTHER" id="PTHR30146">
    <property type="entry name" value="LACI-RELATED TRANSCRIPTIONAL REPRESSOR"/>
    <property type="match status" value="1"/>
</dbReference>
<sequence>MARPTVNDIAKAAGVSLATVDRVLNARPGVREKTVARVNSAIEQLGYVRDVTAANLARQRRYRLVFVLPDMPALFVRTLRDAINEAIANSVTERTDVRILTFPNDNPHALVRSLRELGADDTDGVAIFAPETPHLRDAIVRLKAEGIPVVALVSDLPNTERDHFIGVDNVAAGRTAGFLMGKFLGNTGGSVMVLVSSMQARDNVERRLGFDQVMAESFPEIEVLPSLENHDNEDLTARVVTAVLAERGDINGIYSVGHGSHALVDLLRGYGRRSNITVIGHELTDVTRDALRDNLMDAVISQNVGHIVRSALRVLRAKSDGLDIVQSQERIRIEIVVRENLV</sequence>
<keyword evidence="1" id="KW-0805">Transcription regulation</keyword>
<evidence type="ECO:0000259" key="4">
    <source>
        <dbReference type="PROSITE" id="PS50932"/>
    </source>
</evidence>
<gene>
    <name evidence="5" type="ORF">FQ775_15060</name>
</gene>
<dbReference type="SMART" id="SM00354">
    <property type="entry name" value="HTH_LACI"/>
    <property type="match status" value="1"/>
</dbReference>
<dbReference type="InterPro" id="IPR025997">
    <property type="entry name" value="SBP_2_dom"/>
</dbReference>
<keyword evidence="2" id="KW-0238">DNA-binding</keyword>
<evidence type="ECO:0000313" key="6">
    <source>
        <dbReference type="Proteomes" id="UP000321389"/>
    </source>
</evidence>